<dbReference type="NCBIfam" id="TIGR00221">
    <property type="entry name" value="nagA"/>
    <property type="match status" value="1"/>
</dbReference>
<dbReference type="InterPro" id="IPR003764">
    <property type="entry name" value="GlcNAc_6-P_deAcase"/>
</dbReference>
<dbReference type="PANTHER" id="PTHR11113">
    <property type="entry name" value="N-ACETYLGLUCOSAMINE-6-PHOSPHATE DEACETYLASE"/>
    <property type="match status" value="1"/>
</dbReference>
<dbReference type="PANTHER" id="PTHR11113:SF14">
    <property type="entry name" value="N-ACETYLGLUCOSAMINE-6-PHOSPHATE DEACETYLASE"/>
    <property type="match status" value="1"/>
</dbReference>
<dbReference type="AlphaFoldDB" id="A0A542YFZ4"/>
<dbReference type="SUPFAM" id="SSF51338">
    <property type="entry name" value="Composite domain of metallo-dependent hydrolases"/>
    <property type="match status" value="1"/>
</dbReference>
<dbReference type="SUPFAM" id="SSF51556">
    <property type="entry name" value="Metallo-dependent hydrolases"/>
    <property type="match status" value="1"/>
</dbReference>
<dbReference type="CDD" id="cd00854">
    <property type="entry name" value="NagA"/>
    <property type="match status" value="1"/>
</dbReference>
<feature type="domain" description="Amidohydrolase-related" evidence="9">
    <location>
        <begin position="50"/>
        <end position="373"/>
    </location>
</feature>
<dbReference type="InterPro" id="IPR011059">
    <property type="entry name" value="Metal-dep_hydrolase_composite"/>
</dbReference>
<keyword evidence="11" id="KW-1185">Reference proteome</keyword>
<dbReference type="InterPro" id="IPR006680">
    <property type="entry name" value="Amidohydro-rel"/>
</dbReference>
<comment type="similarity">
    <text evidence="1 5">Belongs to the metallo-dependent hydrolases superfamily. NagA family.</text>
</comment>
<evidence type="ECO:0000256" key="7">
    <source>
        <dbReference type="PIRSR" id="PIRSR038994-2"/>
    </source>
</evidence>
<proteinExistence type="inferred from homology"/>
<organism evidence="10 11">
    <name type="scientific">Homoserinimonas aerilata</name>
    <dbReference type="NCBI Taxonomy" id="1162970"/>
    <lineage>
        <taxon>Bacteria</taxon>
        <taxon>Bacillati</taxon>
        <taxon>Actinomycetota</taxon>
        <taxon>Actinomycetes</taxon>
        <taxon>Micrococcales</taxon>
        <taxon>Microbacteriaceae</taxon>
        <taxon>Homoserinimonas</taxon>
    </lineage>
</organism>
<feature type="binding site" evidence="8">
    <location>
        <position position="125"/>
    </location>
    <ligand>
        <name>Zn(2+)</name>
        <dbReference type="ChEBI" id="CHEBI:29105"/>
    </ligand>
</feature>
<feature type="binding site" evidence="7">
    <location>
        <position position="136"/>
    </location>
    <ligand>
        <name>substrate</name>
    </ligand>
</feature>
<feature type="binding site" evidence="7">
    <location>
        <begin position="303"/>
        <end position="305"/>
    </location>
    <ligand>
        <name>substrate</name>
    </ligand>
</feature>
<feature type="binding site" evidence="7">
    <location>
        <position position="223"/>
    </location>
    <ligand>
        <name>substrate</name>
    </ligand>
</feature>
<evidence type="ECO:0000256" key="1">
    <source>
        <dbReference type="ARBA" id="ARBA00010716"/>
    </source>
</evidence>
<dbReference type="Proteomes" id="UP000317998">
    <property type="component" value="Unassembled WGS sequence"/>
</dbReference>
<comment type="caution">
    <text evidence="10">The sequence shown here is derived from an EMBL/GenBank/DDBJ whole genome shotgun (WGS) entry which is preliminary data.</text>
</comment>
<name>A0A542YFZ4_9MICO</name>
<feature type="binding site" evidence="7">
    <location>
        <position position="247"/>
    </location>
    <ligand>
        <name>substrate</name>
    </ligand>
</feature>
<evidence type="ECO:0000256" key="5">
    <source>
        <dbReference type="PIRNR" id="PIRNR038994"/>
    </source>
</evidence>
<comment type="cofactor">
    <cofactor evidence="8">
        <name>a divalent metal cation</name>
        <dbReference type="ChEBI" id="CHEBI:60240"/>
    </cofactor>
    <text evidence="8">Binds 1 divalent metal cation per subunit.</text>
</comment>
<evidence type="ECO:0000256" key="2">
    <source>
        <dbReference type="ARBA" id="ARBA00022723"/>
    </source>
</evidence>
<keyword evidence="4 5" id="KW-0119">Carbohydrate metabolism</keyword>
<dbReference type="EMBL" id="VFOM01000001">
    <property type="protein sequence ID" value="TQL47001.1"/>
    <property type="molecule type" value="Genomic_DNA"/>
</dbReference>
<gene>
    <name evidence="10" type="ORF">FB562_0042</name>
</gene>
<sequence>MTTVFHSAHKVDVDGEVDDFWMLVDGDTITQTGSGETPDADTSIDLAGTTLTPGFIELHCHGGGGNTFDDGPDEIERALHTHRMHGTTRTLISLVSNPIAMLRDSLGTVAALTERDPLILGSHLEGPYLSAARRGAHNPEHLRETDQLELEGLLEAARGTLRQITIAPERDGALDAIERLVGAGVVVALGHTEADYITAREAFDRGATLLTHAFNAMPGIRHRAPGPIIAAFGDPRVTIELILDGIHVHPDVAQLAFISAPGRIALVTDAMAAAGSSDGDYRLGSLNVSVRDGRALLSGTNTIAGSTLTQDEALRCAIETVGIAPSDAVAAVTATPARALGIDERYGRLAPGYAADAVVFENGWQVEQVWAGGARLR</sequence>
<dbReference type="Gene3D" id="2.30.40.10">
    <property type="entry name" value="Urease, subunit C, domain 1"/>
    <property type="match status" value="1"/>
</dbReference>
<evidence type="ECO:0000256" key="3">
    <source>
        <dbReference type="ARBA" id="ARBA00022801"/>
    </source>
</evidence>
<feature type="binding site" evidence="7">
    <location>
        <begin position="215"/>
        <end position="216"/>
    </location>
    <ligand>
        <name>substrate</name>
    </ligand>
</feature>
<accession>A0A542YFZ4</accession>
<evidence type="ECO:0000256" key="8">
    <source>
        <dbReference type="PIRSR" id="PIRSR038994-3"/>
    </source>
</evidence>
<feature type="active site" description="Proton donor/acceptor" evidence="6">
    <location>
        <position position="269"/>
    </location>
</feature>
<evidence type="ECO:0000313" key="11">
    <source>
        <dbReference type="Proteomes" id="UP000317998"/>
    </source>
</evidence>
<keyword evidence="2 8" id="KW-0479">Metal-binding</keyword>
<dbReference type="GO" id="GO:0008448">
    <property type="term" value="F:N-acetylglucosamine-6-phosphate deacetylase activity"/>
    <property type="evidence" value="ECO:0007669"/>
    <property type="project" value="InterPro"/>
</dbReference>
<dbReference type="Gene3D" id="3.20.20.140">
    <property type="entry name" value="Metal-dependent hydrolases"/>
    <property type="match status" value="1"/>
</dbReference>
<dbReference type="InterPro" id="IPR032466">
    <property type="entry name" value="Metal_Hydrolase"/>
</dbReference>
<evidence type="ECO:0000256" key="4">
    <source>
        <dbReference type="ARBA" id="ARBA00023277"/>
    </source>
</evidence>
<reference evidence="10 11" key="1">
    <citation type="submission" date="2019-06" db="EMBL/GenBank/DDBJ databases">
        <title>Sequencing the genomes of 1000 actinobacteria strains.</title>
        <authorList>
            <person name="Klenk H.-P."/>
        </authorList>
    </citation>
    <scope>NUCLEOTIDE SEQUENCE [LARGE SCALE GENOMIC DNA]</scope>
    <source>
        <strain evidence="10 11">DSM 26477</strain>
    </source>
</reference>
<dbReference type="GO" id="GO:0006046">
    <property type="term" value="P:N-acetylglucosamine catabolic process"/>
    <property type="evidence" value="ECO:0007669"/>
    <property type="project" value="TreeGrafter"/>
</dbReference>
<evidence type="ECO:0000313" key="10">
    <source>
        <dbReference type="EMBL" id="TQL47001.1"/>
    </source>
</evidence>
<dbReference type="Pfam" id="PF01979">
    <property type="entry name" value="Amidohydro_1"/>
    <property type="match status" value="1"/>
</dbReference>
<dbReference type="GO" id="GO:0046872">
    <property type="term" value="F:metal ion binding"/>
    <property type="evidence" value="ECO:0007669"/>
    <property type="project" value="UniProtKB-KW"/>
</dbReference>
<evidence type="ECO:0000259" key="9">
    <source>
        <dbReference type="Pfam" id="PF01979"/>
    </source>
</evidence>
<dbReference type="RefSeq" id="WP_141879299.1">
    <property type="nucleotide sequence ID" value="NZ_VFOM01000001.1"/>
</dbReference>
<keyword evidence="3 5" id="KW-0378">Hydrolase</keyword>
<dbReference type="OrthoDB" id="9776488at2"/>
<dbReference type="PIRSF" id="PIRSF038994">
    <property type="entry name" value="NagA"/>
    <property type="match status" value="1"/>
</dbReference>
<evidence type="ECO:0000256" key="6">
    <source>
        <dbReference type="PIRSR" id="PIRSR038994-1"/>
    </source>
</evidence>
<protein>
    <submittedName>
        <fullName evidence="10">N-acetylglucosamine 6-phosphate deacetylase</fullName>
    </submittedName>
</protein>
<feature type="binding site" evidence="8">
    <location>
        <position position="191"/>
    </location>
    <ligand>
        <name>Zn(2+)</name>
        <dbReference type="ChEBI" id="CHEBI:29105"/>
    </ligand>
</feature>
<feature type="binding site" evidence="8">
    <location>
        <position position="212"/>
    </location>
    <ligand>
        <name>Zn(2+)</name>
        <dbReference type="ChEBI" id="CHEBI:29105"/>
    </ligand>
</feature>